<keyword evidence="4" id="KW-1185">Reference proteome</keyword>
<dbReference type="Proteomes" id="UP000271974">
    <property type="component" value="Unassembled WGS sequence"/>
</dbReference>
<evidence type="ECO:0000256" key="2">
    <source>
        <dbReference type="SAM" id="SignalP"/>
    </source>
</evidence>
<evidence type="ECO:0000313" key="3">
    <source>
        <dbReference type="EMBL" id="RUS83763.1"/>
    </source>
</evidence>
<gene>
    <name evidence="3" type="ORF">EGW08_008469</name>
</gene>
<comment type="caution">
    <text evidence="3">The sequence shown here is derived from an EMBL/GenBank/DDBJ whole genome shotgun (WGS) entry which is preliminary data.</text>
</comment>
<reference evidence="3 4" key="1">
    <citation type="submission" date="2019-01" db="EMBL/GenBank/DDBJ databases">
        <title>A draft genome assembly of the solar-powered sea slug Elysia chlorotica.</title>
        <authorList>
            <person name="Cai H."/>
            <person name="Li Q."/>
            <person name="Fang X."/>
            <person name="Li J."/>
            <person name="Curtis N.E."/>
            <person name="Altenburger A."/>
            <person name="Shibata T."/>
            <person name="Feng M."/>
            <person name="Maeda T."/>
            <person name="Schwartz J.A."/>
            <person name="Shigenobu S."/>
            <person name="Lundholm N."/>
            <person name="Nishiyama T."/>
            <person name="Yang H."/>
            <person name="Hasebe M."/>
            <person name="Li S."/>
            <person name="Pierce S.K."/>
            <person name="Wang J."/>
        </authorList>
    </citation>
    <scope>NUCLEOTIDE SEQUENCE [LARGE SCALE GENOMIC DNA]</scope>
    <source>
        <strain evidence="3">EC2010</strain>
        <tissue evidence="3">Whole organism of an adult</tissue>
    </source>
</reference>
<feature type="chain" id="PRO_5018697840" evidence="2">
    <location>
        <begin position="23"/>
        <end position="168"/>
    </location>
</feature>
<feature type="region of interest" description="Disordered" evidence="1">
    <location>
        <begin position="31"/>
        <end position="101"/>
    </location>
</feature>
<feature type="compositionally biased region" description="Acidic residues" evidence="1">
    <location>
        <begin position="63"/>
        <end position="78"/>
    </location>
</feature>
<sequence length="168" mass="18179">MAKLDPIPLLFTIILIDASTWAALGVSESLPARNSAPDLSPSHLDTETLTETSHHPGDYHYDYDDDDDGDDDVLDDIPGDVAGTSLPGLGEGSALKPVGPPGAKSENTLLCALHAKGAQHWKKSKGGKWMRKTRNTRRTEREIHCSGSCLTLWEMDSLNSTSVSIKKQ</sequence>
<proteinExistence type="predicted"/>
<dbReference type="AlphaFoldDB" id="A0A3S1BH08"/>
<protein>
    <submittedName>
        <fullName evidence="3">Uncharacterized protein</fullName>
    </submittedName>
</protein>
<accession>A0A3S1BH08</accession>
<feature type="non-terminal residue" evidence="3">
    <location>
        <position position="168"/>
    </location>
</feature>
<organism evidence="3 4">
    <name type="scientific">Elysia chlorotica</name>
    <name type="common">Eastern emerald elysia</name>
    <name type="synonym">Sea slug</name>
    <dbReference type="NCBI Taxonomy" id="188477"/>
    <lineage>
        <taxon>Eukaryota</taxon>
        <taxon>Metazoa</taxon>
        <taxon>Spiralia</taxon>
        <taxon>Lophotrochozoa</taxon>
        <taxon>Mollusca</taxon>
        <taxon>Gastropoda</taxon>
        <taxon>Heterobranchia</taxon>
        <taxon>Euthyneura</taxon>
        <taxon>Panpulmonata</taxon>
        <taxon>Sacoglossa</taxon>
        <taxon>Placobranchoidea</taxon>
        <taxon>Plakobranchidae</taxon>
        <taxon>Elysia</taxon>
    </lineage>
</organism>
<feature type="compositionally biased region" description="Basic and acidic residues" evidence="1">
    <location>
        <begin position="52"/>
        <end position="62"/>
    </location>
</feature>
<evidence type="ECO:0000256" key="1">
    <source>
        <dbReference type="SAM" id="MobiDB-lite"/>
    </source>
</evidence>
<name>A0A3S1BH08_ELYCH</name>
<feature type="signal peptide" evidence="2">
    <location>
        <begin position="1"/>
        <end position="22"/>
    </location>
</feature>
<dbReference type="EMBL" id="RQTK01000231">
    <property type="protein sequence ID" value="RUS83763.1"/>
    <property type="molecule type" value="Genomic_DNA"/>
</dbReference>
<keyword evidence="2" id="KW-0732">Signal</keyword>
<evidence type="ECO:0000313" key="4">
    <source>
        <dbReference type="Proteomes" id="UP000271974"/>
    </source>
</evidence>